<evidence type="ECO:0000313" key="6">
    <source>
        <dbReference type="EMBL" id="QBO36227.1"/>
    </source>
</evidence>
<reference evidence="7" key="1">
    <citation type="submission" date="2019-03" db="EMBL/GenBank/DDBJ databases">
        <title>Weissella sp. 26KH-42 Genome sequencing.</title>
        <authorList>
            <person name="Heo J."/>
            <person name="Kim S.-J."/>
            <person name="Kim J.-S."/>
            <person name="Hong S.-B."/>
            <person name="Kwon S.-W."/>
        </authorList>
    </citation>
    <scope>NUCLEOTIDE SEQUENCE [LARGE SCALE GENOMIC DNA]</scope>
    <source>
        <strain evidence="7">26KH-42</strain>
    </source>
</reference>
<dbReference type="Gene3D" id="1.10.357.10">
    <property type="entry name" value="Tetracycline Repressor, domain 2"/>
    <property type="match status" value="1"/>
</dbReference>
<dbReference type="RefSeq" id="WP_133363305.1">
    <property type="nucleotide sequence ID" value="NZ_CP037940.1"/>
</dbReference>
<feature type="DNA-binding region" description="H-T-H motif" evidence="4">
    <location>
        <begin position="25"/>
        <end position="44"/>
    </location>
</feature>
<evidence type="ECO:0000256" key="3">
    <source>
        <dbReference type="ARBA" id="ARBA00023163"/>
    </source>
</evidence>
<evidence type="ECO:0000256" key="2">
    <source>
        <dbReference type="ARBA" id="ARBA00023125"/>
    </source>
</evidence>
<feature type="domain" description="HTH tetR-type" evidence="5">
    <location>
        <begin position="2"/>
        <end position="62"/>
    </location>
</feature>
<dbReference type="GO" id="GO:0003700">
    <property type="term" value="F:DNA-binding transcription factor activity"/>
    <property type="evidence" value="ECO:0007669"/>
    <property type="project" value="TreeGrafter"/>
</dbReference>
<keyword evidence="2 4" id="KW-0238">DNA-binding</keyword>
<dbReference type="AlphaFoldDB" id="A0A4P6YU75"/>
<evidence type="ECO:0000256" key="4">
    <source>
        <dbReference type="PROSITE-ProRule" id="PRU00335"/>
    </source>
</evidence>
<protein>
    <submittedName>
        <fullName evidence="6">TetR family transcriptional regulator</fullName>
    </submittedName>
</protein>
<accession>A0A4P6YU75</accession>
<dbReference type="GO" id="GO:0000976">
    <property type="term" value="F:transcription cis-regulatory region binding"/>
    <property type="evidence" value="ECO:0007669"/>
    <property type="project" value="TreeGrafter"/>
</dbReference>
<dbReference type="OrthoDB" id="9810250at2"/>
<dbReference type="SUPFAM" id="SSF46689">
    <property type="entry name" value="Homeodomain-like"/>
    <property type="match status" value="1"/>
</dbReference>
<organism evidence="6 7">
    <name type="scientific">Periweissella cryptocerci</name>
    <dbReference type="NCBI Taxonomy" id="2506420"/>
    <lineage>
        <taxon>Bacteria</taxon>
        <taxon>Bacillati</taxon>
        <taxon>Bacillota</taxon>
        <taxon>Bacilli</taxon>
        <taxon>Lactobacillales</taxon>
        <taxon>Lactobacillaceae</taxon>
        <taxon>Periweissella</taxon>
    </lineage>
</organism>
<proteinExistence type="predicted"/>
<dbReference type="InterPro" id="IPR050109">
    <property type="entry name" value="HTH-type_TetR-like_transc_reg"/>
</dbReference>
<evidence type="ECO:0000259" key="5">
    <source>
        <dbReference type="PROSITE" id="PS50977"/>
    </source>
</evidence>
<dbReference type="PANTHER" id="PTHR30055:SF238">
    <property type="entry name" value="MYCOFACTOCIN BIOSYNTHESIS TRANSCRIPTIONAL REGULATOR MFTR-RELATED"/>
    <property type="match status" value="1"/>
</dbReference>
<dbReference type="KEGG" id="wei:EQG49_07025"/>
<dbReference type="Proteomes" id="UP000292886">
    <property type="component" value="Chromosome"/>
</dbReference>
<dbReference type="InterPro" id="IPR009057">
    <property type="entry name" value="Homeodomain-like_sf"/>
</dbReference>
<dbReference type="PROSITE" id="PS50977">
    <property type="entry name" value="HTH_TETR_2"/>
    <property type="match status" value="1"/>
</dbReference>
<evidence type="ECO:0000313" key="7">
    <source>
        <dbReference type="Proteomes" id="UP000292886"/>
    </source>
</evidence>
<dbReference type="PRINTS" id="PR00455">
    <property type="entry name" value="HTHTETR"/>
</dbReference>
<name>A0A4P6YU75_9LACO</name>
<sequence length="180" mass="20186">MTTSREKLKRAAVELITSQGYQHTTVQQIADRAGVTERTFFRQFADKSEVFFGRTDEYVTTHQQGLTQSTATTVMGKAIDAYSFIAQTMFQDLHAGAKKRNEIIQSEPDLQERELLKDEFVTNQLAQTLAQEFEPVAATLAAKSAGVIFQVAFKQWLNSDGTQSLATVFAIIVTAWKQLR</sequence>
<dbReference type="Pfam" id="PF00440">
    <property type="entry name" value="TetR_N"/>
    <property type="match status" value="1"/>
</dbReference>
<gene>
    <name evidence="6" type="ORF">EQG49_07025</name>
</gene>
<dbReference type="PANTHER" id="PTHR30055">
    <property type="entry name" value="HTH-TYPE TRANSCRIPTIONAL REGULATOR RUTR"/>
    <property type="match status" value="1"/>
</dbReference>
<keyword evidence="3" id="KW-0804">Transcription</keyword>
<keyword evidence="1" id="KW-0805">Transcription regulation</keyword>
<dbReference type="InterPro" id="IPR001647">
    <property type="entry name" value="HTH_TetR"/>
</dbReference>
<keyword evidence="7" id="KW-1185">Reference proteome</keyword>
<evidence type="ECO:0000256" key="1">
    <source>
        <dbReference type="ARBA" id="ARBA00023015"/>
    </source>
</evidence>
<dbReference type="EMBL" id="CP037940">
    <property type="protein sequence ID" value="QBO36227.1"/>
    <property type="molecule type" value="Genomic_DNA"/>
</dbReference>